<evidence type="ECO:0000259" key="1">
    <source>
        <dbReference type="Pfam" id="PF00534"/>
    </source>
</evidence>
<dbReference type="EMBL" id="DF820470">
    <property type="protein sequence ID" value="GAK59426.1"/>
    <property type="molecule type" value="Genomic_DNA"/>
</dbReference>
<dbReference type="HOGENOM" id="CLU_009583_0_3_0"/>
<proteinExistence type="predicted"/>
<dbReference type="PANTHER" id="PTHR12526:SF630">
    <property type="entry name" value="GLYCOSYLTRANSFERASE"/>
    <property type="match status" value="1"/>
</dbReference>
<accession>A0A081C4C1</accession>
<organism evidence="3">
    <name type="scientific">Vecturithrix granuli</name>
    <dbReference type="NCBI Taxonomy" id="1499967"/>
    <lineage>
        <taxon>Bacteria</taxon>
        <taxon>Candidatus Moduliflexota</taxon>
        <taxon>Candidatus Vecturitrichia</taxon>
        <taxon>Candidatus Vecturitrichales</taxon>
        <taxon>Candidatus Vecturitrichaceae</taxon>
        <taxon>Candidatus Vecturithrix</taxon>
    </lineage>
</organism>
<dbReference type="SUPFAM" id="SSF53756">
    <property type="entry name" value="UDP-Glycosyltransferase/glycogen phosphorylase"/>
    <property type="match status" value="1"/>
</dbReference>
<dbReference type="Pfam" id="PF13439">
    <property type="entry name" value="Glyco_transf_4"/>
    <property type="match status" value="1"/>
</dbReference>
<dbReference type="AlphaFoldDB" id="A0A081C4C1"/>
<feature type="domain" description="Glycosyltransferase subfamily 4-like N-terminal" evidence="2">
    <location>
        <begin position="16"/>
        <end position="180"/>
    </location>
</feature>
<sequence length="378" mass="43324">MHTPLRVIQLVLSLVFGGTEKLVYDIVQRIDKLRVSPVICCFDKLGHFGEELQHHGYPIYLLNRKSGIDWGLVKRINGVIQQERIDVIHAHQYTPYFYGLMASLYSRLIQAEQKPRLIFTEHGRFYPDQRKIKRVLINPILSRFTDEIVTISESTKESLIKYENFPAHKIKVIYNGIDLKQFSHVGDPLTKKRELGLQPHYNVIGIVARLDPIKNHPILLQAFEQILQHLPETYLIIVGDGPEEERLRNIVQSRDLTDKVRFLGARSDISELLHVFDIFALSSFSEGTSVTLLEAMGAGLPIVATRVGGNPEVVREHETGFLVESNNAEEMANMLIKLLQDTKMRHKMGLAGKKWVEINFSLDLMVKAYTDLYFKVAR</sequence>
<dbReference type="STRING" id="1499967.U27_06410"/>
<feature type="domain" description="Glycosyl transferase family 1" evidence="1">
    <location>
        <begin position="191"/>
        <end position="355"/>
    </location>
</feature>
<protein>
    <submittedName>
        <fullName evidence="3">Glycosyl transferase, group 1</fullName>
    </submittedName>
</protein>
<dbReference type="InterPro" id="IPR028098">
    <property type="entry name" value="Glyco_trans_4-like_N"/>
</dbReference>
<evidence type="ECO:0000313" key="3">
    <source>
        <dbReference type="EMBL" id="GAK59426.1"/>
    </source>
</evidence>
<keyword evidence="3" id="KW-0808">Transferase</keyword>
<evidence type="ECO:0000313" key="4">
    <source>
        <dbReference type="Proteomes" id="UP000030661"/>
    </source>
</evidence>
<dbReference type="eggNOG" id="COG0438">
    <property type="taxonomic scope" value="Bacteria"/>
</dbReference>
<evidence type="ECO:0000259" key="2">
    <source>
        <dbReference type="Pfam" id="PF13439"/>
    </source>
</evidence>
<dbReference type="GO" id="GO:0016757">
    <property type="term" value="F:glycosyltransferase activity"/>
    <property type="evidence" value="ECO:0007669"/>
    <property type="project" value="InterPro"/>
</dbReference>
<dbReference type="Gene3D" id="3.40.50.2000">
    <property type="entry name" value="Glycogen Phosphorylase B"/>
    <property type="match status" value="2"/>
</dbReference>
<name>A0A081C4C1_VECG1</name>
<gene>
    <name evidence="3" type="ORF">U27_06410</name>
</gene>
<dbReference type="Pfam" id="PF00534">
    <property type="entry name" value="Glycos_transf_1"/>
    <property type="match status" value="1"/>
</dbReference>
<keyword evidence="4" id="KW-1185">Reference proteome</keyword>
<reference evidence="3" key="1">
    <citation type="journal article" date="2015" name="PeerJ">
        <title>First genomic representation of candidate bacterial phylum KSB3 points to enhanced environmental sensing as a trigger of wastewater bulking.</title>
        <authorList>
            <person name="Sekiguchi Y."/>
            <person name="Ohashi A."/>
            <person name="Parks D.H."/>
            <person name="Yamauchi T."/>
            <person name="Tyson G.W."/>
            <person name="Hugenholtz P."/>
        </authorList>
    </citation>
    <scope>NUCLEOTIDE SEQUENCE [LARGE SCALE GENOMIC DNA]</scope>
</reference>
<dbReference type="Proteomes" id="UP000030661">
    <property type="component" value="Unassembled WGS sequence"/>
</dbReference>
<dbReference type="PANTHER" id="PTHR12526">
    <property type="entry name" value="GLYCOSYLTRANSFERASE"/>
    <property type="match status" value="1"/>
</dbReference>
<dbReference type="InterPro" id="IPR001296">
    <property type="entry name" value="Glyco_trans_1"/>
</dbReference>